<evidence type="ECO:0000313" key="3">
    <source>
        <dbReference type="Proteomes" id="UP000619293"/>
    </source>
</evidence>
<evidence type="ECO:0000313" key="2">
    <source>
        <dbReference type="EMBL" id="GIF93395.1"/>
    </source>
</evidence>
<evidence type="ECO:0000256" key="1">
    <source>
        <dbReference type="SAM" id="Phobius"/>
    </source>
</evidence>
<accession>A0A8J3NWJ1</accession>
<feature type="transmembrane region" description="Helical" evidence="1">
    <location>
        <begin position="151"/>
        <end position="171"/>
    </location>
</feature>
<name>A0A8J3NWJ1_9ACTN</name>
<keyword evidence="1" id="KW-0812">Transmembrane</keyword>
<feature type="transmembrane region" description="Helical" evidence="1">
    <location>
        <begin position="61"/>
        <end position="82"/>
    </location>
</feature>
<dbReference type="Proteomes" id="UP000619293">
    <property type="component" value="Unassembled WGS sequence"/>
</dbReference>
<sequence>MNKTIAGIGLAGTLFWTVGIIAQFADESLSRTGDILIWIGFTGIAAFIVGLLRSGAAGRGLFAKIALGVWALGHLCIAIGGVVQDATGDADNPFYPIGGLGQIVGGFASAIVIARAGVLTGWRRWAPLAWAITYLGMFAALVSGGDNPPTPLIVPFLVWLAAIAATCVGFATAPSAQDRVTAVA</sequence>
<reference evidence="2 3" key="1">
    <citation type="submission" date="2021-01" db="EMBL/GenBank/DDBJ databases">
        <title>Whole genome shotgun sequence of Catellatospora chokoriensis NBRC 107358.</title>
        <authorList>
            <person name="Komaki H."/>
            <person name="Tamura T."/>
        </authorList>
    </citation>
    <scope>NUCLEOTIDE SEQUENCE [LARGE SCALE GENOMIC DNA]</scope>
    <source>
        <strain evidence="2 3">NBRC 107358</strain>
    </source>
</reference>
<keyword evidence="1" id="KW-0472">Membrane</keyword>
<feature type="transmembrane region" description="Helical" evidence="1">
    <location>
        <begin position="94"/>
        <end position="113"/>
    </location>
</feature>
<proteinExistence type="predicted"/>
<organism evidence="2 3">
    <name type="scientific">Catellatospora chokoriensis</name>
    <dbReference type="NCBI Taxonomy" id="310353"/>
    <lineage>
        <taxon>Bacteria</taxon>
        <taxon>Bacillati</taxon>
        <taxon>Actinomycetota</taxon>
        <taxon>Actinomycetes</taxon>
        <taxon>Micromonosporales</taxon>
        <taxon>Micromonosporaceae</taxon>
        <taxon>Catellatospora</taxon>
    </lineage>
</organism>
<protein>
    <submittedName>
        <fullName evidence="2">Uncharacterized protein</fullName>
    </submittedName>
</protein>
<keyword evidence="3" id="KW-1185">Reference proteome</keyword>
<comment type="caution">
    <text evidence="2">The sequence shown here is derived from an EMBL/GenBank/DDBJ whole genome shotgun (WGS) entry which is preliminary data.</text>
</comment>
<dbReference type="RefSeq" id="WP_191837092.1">
    <property type="nucleotide sequence ID" value="NZ_BAAALB010000001.1"/>
</dbReference>
<feature type="transmembrane region" description="Helical" evidence="1">
    <location>
        <begin position="35"/>
        <end position="52"/>
    </location>
</feature>
<keyword evidence="1" id="KW-1133">Transmembrane helix</keyword>
<gene>
    <name evidence="2" type="ORF">Cch02nite_68390</name>
</gene>
<dbReference type="AlphaFoldDB" id="A0A8J3NWJ1"/>
<dbReference type="EMBL" id="BONG01000062">
    <property type="protein sequence ID" value="GIF93395.1"/>
    <property type="molecule type" value="Genomic_DNA"/>
</dbReference>
<feature type="transmembrane region" description="Helical" evidence="1">
    <location>
        <begin position="125"/>
        <end position="145"/>
    </location>
</feature>